<proteinExistence type="predicted"/>
<dbReference type="EMBL" id="CP048000">
    <property type="protein sequence ID" value="QHQ60866.1"/>
    <property type="molecule type" value="Genomic_DNA"/>
</dbReference>
<gene>
    <name evidence="1" type="ORF">Ana3638_08880</name>
</gene>
<name>A0A6P1TLY8_9FIRM</name>
<keyword evidence="2" id="KW-1185">Reference proteome</keyword>
<dbReference type="KEGG" id="anr:Ana3638_08880"/>
<evidence type="ECO:0000313" key="1">
    <source>
        <dbReference type="EMBL" id="QHQ60866.1"/>
    </source>
</evidence>
<protein>
    <submittedName>
        <fullName evidence="1">Uncharacterized protein</fullName>
    </submittedName>
</protein>
<sequence length="200" mass="23327">MGIFQSKKIKLEKVNNEGKDLYFIDYYKLNEPEGFLINFIQDYSENKNSLLVVDADNFYVKKHKEADNRINELKTILDNHCIPFKEVISKKEVDNKIFGIKVQNSIKVNTSKIGLTVSADQLSKVSNLIKDYSVFYYIAFDNMDSETLINQFLDTRGNYDELSELYESAIFNDAYFRRMRVCSKKDISQALESLIQKYQG</sequence>
<dbReference type="RefSeq" id="WP_161837696.1">
    <property type="nucleotide sequence ID" value="NZ_CP048000.1"/>
</dbReference>
<evidence type="ECO:0000313" key="2">
    <source>
        <dbReference type="Proteomes" id="UP000464314"/>
    </source>
</evidence>
<dbReference type="Proteomes" id="UP000464314">
    <property type="component" value="Chromosome"/>
</dbReference>
<reference evidence="1 2" key="1">
    <citation type="submission" date="2020-01" db="EMBL/GenBank/DDBJ databases">
        <title>Genome analysis of Anaerocolumna sp. CBA3638.</title>
        <authorList>
            <person name="Kim J."/>
            <person name="Roh S.W."/>
        </authorList>
    </citation>
    <scope>NUCLEOTIDE SEQUENCE [LARGE SCALE GENOMIC DNA]</scope>
    <source>
        <strain evidence="1 2">CBA3638</strain>
    </source>
</reference>
<organism evidence="1 2">
    <name type="scientific">Anaerocolumna sedimenticola</name>
    <dbReference type="NCBI Taxonomy" id="2696063"/>
    <lineage>
        <taxon>Bacteria</taxon>
        <taxon>Bacillati</taxon>
        <taxon>Bacillota</taxon>
        <taxon>Clostridia</taxon>
        <taxon>Lachnospirales</taxon>
        <taxon>Lachnospiraceae</taxon>
        <taxon>Anaerocolumna</taxon>
    </lineage>
</organism>
<dbReference type="AlphaFoldDB" id="A0A6P1TLY8"/>
<accession>A0A6P1TLY8</accession>